<sequence length="74" mass="8418">MKSVYSSALRKKSWGRVNGKRQSHCIPVDNALIKVKFKMQRVGERKNPNPPPEVKIDQFLVPEDDALMKAGILK</sequence>
<evidence type="ECO:0000313" key="1">
    <source>
        <dbReference type="EMBL" id="GIY99057.1"/>
    </source>
</evidence>
<protein>
    <submittedName>
        <fullName evidence="1">Uncharacterized protein</fullName>
    </submittedName>
</protein>
<keyword evidence="2" id="KW-1185">Reference proteome</keyword>
<accession>A0AAV4XVM8</accession>
<comment type="caution">
    <text evidence="1">The sequence shown here is derived from an EMBL/GenBank/DDBJ whole genome shotgun (WGS) entry which is preliminary data.</text>
</comment>
<name>A0AAV4XVM8_CAEEX</name>
<proteinExistence type="predicted"/>
<organism evidence="1 2">
    <name type="scientific">Caerostris extrusa</name>
    <name type="common">Bark spider</name>
    <name type="synonym">Caerostris bankana</name>
    <dbReference type="NCBI Taxonomy" id="172846"/>
    <lineage>
        <taxon>Eukaryota</taxon>
        <taxon>Metazoa</taxon>
        <taxon>Ecdysozoa</taxon>
        <taxon>Arthropoda</taxon>
        <taxon>Chelicerata</taxon>
        <taxon>Arachnida</taxon>
        <taxon>Araneae</taxon>
        <taxon>Araneomorphae</taxon>
        <taxon>Entelegynae</taxon>
        <taxon>Araneoidea</taxon>
        <taxon>Araneidae</taxon>
        <taxon>Caerostris</taxon>
    </lineage>
</organism>
<evidence type="ECO:0000313" key="2">
    <source>
        <dbReference type="Proteomes" id="UP001054945"/>
    </source>
</evidence>
<dbReference type="Proteomes" id="UP001054945">
    <property type="component" value="Unassembled WGS sequence"/>
</dbReference>
<dbReference type="AlphaFoldDB" id="A0AAV4XVM8"/>
<gene>
    <name evidence="1" type="ORF">CEXT_703051</name>
</gene>
<dbReference type="EMBL" id="BPLR01000999">
    <property type="protein sequence ID" value="GIY99057.1"/>
    <property type="molecule type" value="Genomic_DNA"/>
</dbReference>
<reference evidence="1 2" key="1">
    <citation type="submission" date="2021-06" db="EMBL/GenBank/DDBJ databases">
        <title>Caerostris extrusa draft genome.</title>
        <authorList>
            <person name="Kono N."/>
            <person name="Arakawa K."/>
        </authorList>
    </citation>
    <scope>NUCLEOTIDE SEQUENCE [LARGE SCALE GENOMIC DNA]</scope>
</reference>